<evidence type="ECO:0000256" key="2">
    <source>
        <dbReference type="ARBA" id="ARBA00023125"/>
    </source>
</evidence>
<sequence>MPAWDGIVPLSRSRADMGMSNIRLLDLAGEPIWRISRQDLDKLMTTLDVTFVSLSECALAAGAHLAVARAAASTIHYCLRGAGFILLDDETPIRLTPHTLVIVPPGRAMTITATEHPTAPRNAGKHNNGCFTPGSSQRHTVGDGSPTLVLACGSFRANYGPALDLFASLVTPIVETFDVHDQLDQVIAYAMAELAAQDVGGGPISAALLKVVLLALLRRCLVSTNAWVERFSILSDPPIARAFAEMASRPSVPHTVQSLSHAVGLSRSAFMARFSAAFGESPMSLLRRVRMRRAADLLAANALSIDQVALKAGYQSRSSFTRTFRRYYGSDPSKYRARAQRTLFSSVAPAEDAIKESRAA</sequence>
<reference evidence="5 6" key="1">
    <citation type="submission" date="2019-06" db="EMBL/GenBank/DDBJ databases">
        <title>Complete genome sequence of Ensifer mexicanus ITTG R7 isolated from nodules of Acacia angustissima (Mill.) Kuntze.</title>
        <authorList>
            <person name="Rincon-Rosales R."/>
            <person name="Rogel M.A."/>
            <person name="Guerrero G."/>
            <person name="Rincon-Molina C.I."/>
            <person name="Lopez-Lopez A."/>
            <person name="Martinez-Romero E."/>
        </authorList>
    </citation>
    <scope>NUCLEOTIDE SEQUENCE [LARGE SCALE GENOMIC DNA]</scope>
    <source>
        <strain evidence="5 6">ITTG R7</strain>
        <plasmid evidence="6">pemeittgr7a</plasmid>
    </source>
</reference>
<dbReference type="PANTHER" id="PTHR46796:SF7">
    <property type="entry name" value="ARAC FAMILY TRANSCRIPTIONAL REGULATOR"/>
    <property type="match status" value="1"/>
</dbReference>
<keyword evidence="2" id="KW-0238">DNA-binding</keyword>
<dbReference type="GO" id="GO:0043565">
    <property type="term" value="F:sequence-specific DNA binding"/>
    <property type="evidence" value="ECO:0007669"/>
    <property type="project" value="InterPro"/>
</dbReference>
<dbReference type="SUPFAM" id="SSF51182">
    <property type="entry name" value="RmlC-like cupins"/>
    <property type="match status" value="1"/>
</dbReference>
<keyword evidence="6" id="KW-1185">Reference proteome</keyword>
<evidence type="ECO:0000259" key="4">
    <source>
        <dbReference type="PROSITE" id="PS01124"/>
    </source>
</evidence>
<dbReference type="PANTHER" id="PTHR46796">
    <property type="entry name" value="HTH-TYPE TRANSCRIPTIONAL ACTIVATOR RHAS-RELATED"/>
    <property type="match status" value="1"/>
</dbReference>
<protein>
    <submittedName>
        <fullName evidence="5">AraC family transcriptional regulator</fullName>
    </submittedName>
</protein>
<dbReference type="InterPro" id="IPR032783">
    <property type="entry name" value="AraC_lig"/>
</dbReference>
<dbReference type="SUPFAM" id="SSF46689">
    <property type="entry name" value="Homeodomain-like"/>
    <property type="match status" value="1"/>
</dbReference>
<evidence type="ECO:0000256" key="3">
    <source>
        <dbReference type="ARBA" id="ARBA00023163"/>
    </source>
</evidence>
<evidence type="ECO:0000313" key="6">
    <source>
        <dbReference type="Proteomes" id="UP000510721"/>
    </source>
</evidence>
<dbReference type="SMART" id="SM00342">
    <property type="entry name" value="HTH_ARAC"/>
    <property type="match status" value="1"/>
</dbReference>
<dbReference type="PROSITE" id="PS01124">
    <property type="entry name" value="HTH_ARAC_FAMILY_2"/>
    <property type="match status" value="1"/>
</dbReference>
<gene>
    <name evidence="5" type="ORF">FKV68_21660</name>
</gene>
<dbReference type="InterPro" id="IPR009057">
    <property type="entry name" value="Homeodomain-like_sf"/>
</dbReference>
<dbReference type="Pfam" id="PF12852">
    <property type="entry name" value="Cupin_6"/>
    <property type="match status" value="1"/>
</dbReference>
<dbReference type="InterPro" id="IPR020449">
    <property type="entry name" value="Tscrpt_reg_AraC-type_HTH"/>
</dbReference>
<organism evidence="5 6">
    <name type="scientific">Sinorhizobium mexicanum</name>
    <dbReference type="NCBI Taxonomy" id="375549"/>
    <lineage>
        <taxon>Bacteria</taxon>
        <taxon>Pseudomonadati</taxon>
        <taxon>Pseudomonadota</taxon>
        <taxon>Alphaproteobacteria</taxon>
        <taxon>Hyphomicrobiales</taxon>
        <taxon>Rhizobiaceae</taxon>
        <taxon>Sinorhizobium/Ensifer group</taxon>
        <taxon>Sinorhizobium</taxon>
    </lineage>
</organism>
<dbReference type="GO" id="GO:0003700">
    <property type="term" value="F:DNA-binding transcription factor activity"/>
    <property type="evidence" value="ECO:0007669"/>
    <property type="project" value="InterPro"/>
</dbReference>
<evidence type="ECO:0000256" key="1">
    <source>
        <dbReference type="ARBA" id="ARBA00023015"/>
    </source>
</evidence>
<feature type="domain" description="HTH araC/xylS-type" evidence="4">
    <location>
        <begin position="240"/>
        <end position="338"/>
    </location>
</feature>
<dbReference type="PRINTS" id="PR00032">
    <property type="entry name" value="HTHARAC"/>
</dbReference>
<dbReference type="InterPro" id="IPR014710">
    <property type="entry name" value="RmlC-like_jellyroll"/>
</dbReference>
<name>A0A859QL85_9HYPH</name>
<dbReference type="Pfam" id="PF12833">
    <property type="entry name" value="HTH_18"/>
    <property type="match status" value="1"/>
</dbReference>
<accession>A0A859QL85</accession>
<geneLocation type="plasmid" evidence="6">
    <name>pemeittgr7a</name>
</geneLocation>
<keyword evidence="1" id="KW-0805">Transcription regulation</keyword>
<dbReference type="KEGG" id="emx:FKV68_21660"/>
<dbReference type="Proteomes" id="UP000510721">
    <property type="component" value="Plasmid pEmeITTGR7a"/>
</dbReference>
<proteinExistence type="predicted"/>
<keyword evidence="3" id="KW-0804">Transcription</keyword>
<dbReference type="EMBL" id="CP041239">
    <property type="protein sequence ID" value="QLL64065.1"/>
    <property type="molecule type" value="Genomic_DNA"/>
</dbReference>
<dbReference type="Gene3D" id="2.60.120.10">
    <property type="entry name" value="Jelly Rolls"/>
    <property type="match status" value="1"/>
</dbReference>
<dbReference type="AlphaFoldDB" id="A0A859QL85"/>
<keyword evidence="5" id="KW-0614">Plasmid</keyword>
<dbReference type="InterPro" id="IPR050204">
    <property type="entry name" value="AraC_XylS_family_regulators"/>
</dbReference>
<evidence type="ECO:0000313" key="5">
    <source>
        <dbReference type="EMBL" id="QLL64065.1"/>
    </source>
</evidence>
<dbReference type="Gene3D" id="1.10.10.60">
    <property type="entry name" value="Homeodomain-like"/>
    <property type="match status" value="2"/>
</dbReference>
<dbReference type="InterPro" id="IPR018060">
    <property type="entry name" value="HTH_AraC"/>
</dbReference>
<dbReference type="InterPro" id="IPR011051">
    <property type="entry name" value="RmlC_Cupin_sf"/>
</dbReference>